<dbReference type="Pfam" id="PF00497">
    <property type="entry name" value="SBP_bac_3"/>
    <property type="match status" value="1"/>
</dbReference>
<gene>
    <name evidence="5" type="ORF">ACFOEK_08685</name>
</gene>
<accession>A0ABV7HHF0</accession>
<dbReference type="SUPFAM" id="SSF53850">
    <property type="entry name" value="Periplasmic binding protein-like II"/>
    <property type="match status" value="1"/>
</dbReference>
<keyword evidence="6" id="KW-1185">Reference proteome</keyword>
<dbReference type="Proteomes" id="UP001595476">
    <property type="component" value="Unassembled WGS sequence"/>
</dbReference>
<evidence type="ECO:0000256" key="2">
    <source>
        <dbReference type="ARBA" id="ARBA00022729"/>
    </source>
</evidence>
<protein>
    <submittedName>
        <fullName evidence="5">Substrate-binding periplasmic protein</fullName>
    </submittedName>
</protein>
<dbReference type="PANTHER" id="PTHR35936">
    <property type="entry name" value="MEMBRANE-BOUND LYTIC MUREIN TRANSGLYCOSYLASE F"/>
    <property type="match status" value="1"/>
</dbReference>
<evidence type="ECO:0000259" key="4">
    <source>
        <dbReference type="Pfam" id="PF00497"/>
    </source>
</evidence>
<evidence type="ECO:0000313" key="5">
    <source>
        <dbReference type="EMBL" id="MFC3151102.1"/>
    </source>
</evidence>
<evidence type="ECO:0000256" key="3">
    <source>
        <dbReference type="SAM" id="SignalP"/>
    </source>
</evidence>
<feature type="domain" description="Solute-binding protein family 3/N-terminal" evidence="4">
    <location>
        <begin position="39"/>
        <end position="262"/>
    </location>
</feature>
<reference evidence="6" key="1">
    <citation type="journal article" date="2019" name="Int. J. Syst. Evol. Microbiol.">
        <title>The Global Catalogue of Microorganisms (GCM) 10K type strain sequencing project: providing services to taxonomists for standard genome sequencing and annotation.</title>
        <authorList>
            <consortium name="The Broad Institute Genomics Platform"/>
            <consortium name="The Broad Institute Genome Sequencing Center for Infectious Disease"/>
            <person name="Wu L."/>
            <person name="Ma J."/>
        </authorList>
    </citation>
    <scope>NUCLEOTIDE SEQUENCE [LARGE SCALE GENOMIC DNA]</scope>
    <source>
        <strain evidence="6">KCTC 52438</strain>
    </source>
</reference>
<dbReference type="EMBL" id="JBHRSZ010000004">
    <property type="protein sequence ID" value="MFC3151102.1"/>
    <property type="molecule type" value="Genomic_DNA"/>
</dbReference>
<comment type="caution">
    <text evidence="5">The sequence shown here is derived from an EMBL/GenBank/DDBJ whole genome shotgun (WGS) entry which is preliminary data.</text>
</comment>
<feature type="chain" id="PRO_5046279824" evidence="3">
    <location>
        <begin position="23"/>
        <end position="266"/>
    </location>
</feature>
<dbReference type="PANTHER" id="PTHR35936:SF25">
    <property type="entry name" value="ABC TRANSPORTER SUBSTRATE-BINDING PROTEIN"/>
    <property type="match status" value="1"/>
</dbReference>
<dbReference type="InterPro" id="IPR001638">
    <property type="entry name" value="Solute-binding_3/MltF_N"/>
</dbReference>
<organism evidence="5 6">
    <name type="scientific">Litoribrevibacter euphylliae</name>
    <dbReference type="NCBI Taxonomy" id="1834034"/>
    <lineage>
        <taxon>Bacteria</taxon>
        <taxon>Pseudomonadati</taxon>
        <taxon>Pseudomonadota</taxon>
        <taxon>Gammaproteobacteria</taxon>
        <taxon>Oceanospirillales</taxon>
        <taxon>Oceanospirillaceae</taxon>
        <taxon>Litoribrevibacter</taxon>
    </lineage>
</organism>
<evidence type="ECO:0000256" key="1">
    <source>
        <dbReference type="ARBA" id="ARBA00010333"/>
    </source>
</evidence>
<feature type="signal peptide" evidence="3">
    <location>
        <begin position="1"/>
        <end position="22"/>
    </location>
</feature>
<evidence type="ECO:0000313" key="6">
    <source>
        <dbReference type="Proteomes" id="UP001595476"/>
    </source>
</evidence>
<comment type="similarity">
    <text evidence="1">Belongs to the bacterial solute-binding protein 3 family.</text>
</comment>
<keyword evidence="2 3" id="KW-0732">Signal</keyword>
<name>A0ABV7HHF0_9GAMM</name>
<dbReference type="Gene3D" id="3.40.190.10">
    <property type="entry name" value="Periplasmic binding protein-like II"/>
    <property type="match status" value="2"/>
</dbReference>
<dbReference type="RefSeq" id="WP_386719241.1">
    <property type="nucleotide sequence ID" value="NZ_JBHRSZ010000004.1"/>
</dbReference>
<sequence length="266" mass="30536">MKNIGRVVLLLIACVWSSYGVADFDADNKPKIVKVGGYSFPPFLEVPDNPQHNVSGMTIDMIEVFNQHQSDFKFVFVSTTPKGRYRHFNNGRFDAIFFESKKWGWGGYSVDESDSYLKGGEVYIARKVTGRDQSYFDSVKDKRLMAILGYHYGFANFNSDEIYLRENFNIYLTSSHRNSIRALFSGNGIADVAVVTKAYLHQFLDRNPEYKNQILVSDRLDQVYNHTILVRKAHSLSVSYINQLLKALSEQGKLQEIWSKYGIHQP</sequence>
<proteinExistence type="inferred from homology"/>